<dbReference type="InterPro" id="IPR029044">
    <property type="entry name" value="Nucleotide-diphossugar_trans"/>
</dbReference>
<dbReference type="Gene3D" id="3.90.550.10">
    <property type="entry name" value="Spore Coat Polysaccharide Biosynthesis Protein SpsA, Chain A"/>
    <property type="match status" value="1"/>
</dbReference>
<sequence>MSVLGLVLTLALGAQGAWRSKHLDTDGSDLVATADDGSIHVCIFSDRVEGLKGTLKSTALNAAEPEKVHIWIVTDNTTAIDIVADYLFDTGLHIHALELDEVVDGILQNGYKPVWTWDSYNISVKDDQANWDPKWANENTARPDTWDHSTMHMHPLNHLRFYIPYIEQFKQLDRIIFMDDDLIIQGDMRQAWDAKENLPKGKMLVGACEIWKWGDETGSFVYSGKDSSYAKSSALAQTGRDIKDTFCTSDDQVGCVGKNHWKNLDKLNREINGKPFDAESQPEWNFGFTLFDLEAWRELHVTENYEKWMHANYDDHIFPETSLMYGLGIPFMAYYDRVSCWDDVTEPKINVRDGFGYIQYPEFLYNGLDATYLTSGFVLHYDGWIKPWMPEADPIFAIPYEKTMAGVKFADYKSIIEDPKSGLPEYNLKNSFVVLSDNRAGSGWFMDLISEHPEICASGLHNNDRTTYPIDVLVPFDKSFSKFEKKRAMTNQCYFSFIEHYLPQVMANKKTWCSTKYQTTLMQESQHAKLDKAAVEIKDHMPMLCQWAESHGSKQMNSTTLFDEYYQKLVSADSSAWACRCPAGAKTIGTRVLTDWVGSTFVAQGHGNLDMNFDDLGNTLKTESDGVSLLENLARHKTKVIFFKRDILEEMVSRRVATETKIFSSQTEEISDYVTRMSKGLEFAPVALANELKRRETHRNFLNKKLASLGVDVLDLDYSECKAKVSLCIKKVEKFLRVSTHDGYKAQTVVSVKRPIQEVVKNFDEVMDEILKHPEIEAMASHITLEHADTLADEPEDSKKPKMSRLYTNDLAQMESEF</sequence>
<dbReference type="PANTHER" id="PTHR32116">
    <property type="entry name" value="GALACTURONOSYLTRANSFERASE 4-RELATED"/>
    <property type="match status" value="1"/>
</dbReference>
<dbReference type="GO" id="GO:0047262">
    <property type="term" value="F:polygalacturonate 4-alpha-galacturonosyltransferase activity"/>
    <property type="evidence" value="ECO:0007669"/>
    <property type="project" value="InterPro"/>
</dbReference>
<reference evidence="3" key="1">
    <citation type="submission" date="2021-01" db="EMBL/GenBank/DDBJ databases">
        <authorList>
            <person name="Corre E."/>
            <person name="Pelletier E."/>
            <person name="Niang G."/>
            <person name="Scheremetjew M."/>
            <person name="Finn R."/>
            <person name="Kale V."/>
            <person name="Holt S."/>
            <person name="Cochrane G."/>
            <person name="Meng A."/>
            <person name="Brown T."/>
            <person name="Cohen L."/>
        </authorList>
    </citation>
    <scope>NUCLEOTIDE SEQUENCE</scope>
    <source>
        <strain evidence="3">CCCM811</strain>
    </source>
</reference>
<proteinExistence type="predicted"/>
<dbReference type="SUPFAM" id="SSF53448">
    <property type="entry name" value="Nucleotide-diphospho-sugar transferases"/>
    <property type="match status" value="1"/>
</dbReference>
<name>A0A7S4DQE5_9EUKA</name>
<evidence type="ECO:0000256" key="1">
    <source>
        <dbReference type="ARBA" id="ARBA00004877"/>
    </source>
</evidence>
<dbReference type="Gene3D" id="3.40.50.300">
    <property type="entry name" value="P-loop containing nucleotide triphosphate hydrolases"/>
    <property type="match status" value="1"/>
</dbReference>
<comment type="pathway">
    <text evidence="1">Glycan metabolism; pectin biosynthesis.</text>
</comment>
<dbReference type="InterPro" id="IPR027417">
    <property type="entry name" value="P-loop_NTPase"/>
</dbReference>
<evidence type="ECO:0000313" key="3">
    <source>
        <dbReference type="EMBL" id="CAE0663384.1"/>
    </source>
</evidence>
<dbReference type="InterPro" id="IPR002495">
    <property type="entry name" value="Glyco_trans_8"/>
</dbReference>
<dbReference type="Pfam" id="PF01501">
    <property type="entry name" value="Glyco_transf_8"/>
    <property type="match status" value="1"/>
</dbReference>
<keyword evidence="2" id="KW-0732">Signal</keyword>
<dbReference type="AlphaFoldDB" id="A0A7S4DQE5"/>
<dbReference type="GO" id="GO:0045489">
    <property type="term" value="P:pectin biosynthetic process"/>
    <property type="evidence" value="ECO:0007669"/>
    <property type="project" value="UniProtKB-UniPathway"/>
</dbReference>
<evidence type="ECO:0000256" key="2">
    <source>
        <dbReference type="SAM" id="SignalP"/>
    </source>
</evidence>
<feature type="signal peptide" evidence="2">
    <location>
        <begin position="1"/>
        <end position="19"/>
    </location>
</feature>
<dbReference type="EMBL" id="HBIV01020804">
    <property type="protein sequence ID" value="CAE0663384.1"/>
    <property type="molecule type" value="Transcribed_RNA"/>
</dbReference>
<dbReference type="PANTHER" id="PTHR32116:SF4">
    <property type="entry name" value="POLYGALACTURONATE 4-ALPHA-GALACTURONOSYLTRANSFERASE"/>
    <property type="match status" value="1"/>
</dbReference>
<accession>A0A7S4DQE5</accession>
<gene>
    <name evidence="3" type="ORF">LGLO00237_LOCUS14986</name>
</gene>
<dbReference type="UniPathway" id="UPA00845"/>
<dbReference type="InterPro" id="IPR029993">
    <property type="entry name" value="GAUT"/>
</dbReference>
<organism evidence="3">
    <name type="scientific">Lotharella globosa</name>
    <dbReference type="NCBI Taxonomy" id="91324"/>
    <lineage>
        <taxon>Eukaryota</taxon>
        <taxon>Sar</taxon>
        <taxon>Rhizaria</taxon>
        <taxon>Cercozoa</taxon>
        <taxon>Chlorarachniophyceae</taxon>
        <taxon>Lotharella</taxon>
    </lineage>
</organism>
<evidence type="ECO:0008006" key="4">
    <source>
        <dbReference type="Google" id="ProtNLM"/>
    </source>
</evidence>
<feature type="chain" id="PRO_5030958052" description="Sulfotransferase domain-containing protein" evidence="2">
    <location>
        <begin position="20"/>
        <end position="818"/>
    </location>
</feature>
<protein>
    <recommendedName>
        <fullName evidence="4">Sulfotransferase domain-containing protein</fullName>
    </recommendedName>
</protein>